<dbReference type="Gene3D" id="2.60.200.40">
    <property type="match status" value="1"/>
</dbReference>
<dbReference type="InterPro" id="IPR017438">
    <property type="entry name" value="ATP-NAD_kinase_N"/>
</dbReference>
<dbReference type="PANTHER" id="PTHR12358">
    <property type="entry name" value="SPHINGOSINE KINASE"/>
    <property type="match status" value="1"/>
</dbReference>
<keyword evidence="2" id="KW-0418">Kinase</keyword>
<dbReference type="InterPro" id="IPR050187">
    <property type="entry name" value="Lipid_Phosphate_FormReg"/>
</dbReference>
<dbReference type="GO" id="GO:0001729">
    <property type="term" value="F:ceramide kinase activity"/>
    <property type="evidence" value="ECO:0007669"/>
    <property type="project" value="TreeGrafter"/>
</dbReference>
<gene>
    <name evidence="2" type="ORF">POM88_045462</name>
</gene>
<dbReference type="AlphaFoldDB" id="A0AAD8H742"/>
<dbReference type="EMBL" id="JAUIZM010000010">
    <property type="protein sequence ID" value="KAK1360988.1"/>
    <property type="molecule type" value="Genomic_DNA"/>
</dbReference>
<dbReference type="GO" id="GO:0016020">
    <property type="term" value="C:membrane"/>
    <property type="evidence" value="ECO:0007669"/>
    <property type="project" value="GOC"/>
</dbReference>
<evidence type="ECO:0000313" key="2">
    <source>
        <dbReference type="EMBL" id="KAK1360988.1"/>
    </source>
</evidence>
<keyword evidence="2" id="KW-0808">Transferase</keyword>
<proteinExistence type="predicted"/>
<dbReference type="PANTHER" id="PTHR12358:SF6">
    <property type="entry name" value="CERAMIDE KINASE"/>
    <property type="match status" value="1"/>
</dbReference>
<protein>
    <submittedName>
        <fullName evidence="2">Ceramide kinase</fullName>
    </submittedName>
</protein>
<reference evidence="2" key="1">
    <citation type="submission" date="2023-02" db="EMBL/GenBank/DDBJ databases">
        <title>Genome of toxic invasive species Heracleum sosnowskyi carries increased number of genes despite the absence of recent whole-genome duplications.</title>
        <authorList>
            <person name="Schelkunov M."/>
            <person name="Shtratnikova V."/>
            <person name="Makarenko M."/>
            <person name="Klepikova A."/>
            <person name="Omelchenko D."/>
            <person name="Novikova G."/>
            <person name="Obukhova E."/>
            <person name="Bogdanov V."/>
            <person name="Penin A."/>
            <person name="Logacheva M."/>
        </authorList>
    </citation>
    <scope>NUCLEOTIDE SEQUENCE</scope>
    <source>
        <strain evidence="2">Hsosn_3</strain>
        <tissue evidence="2">Leaf</tissue>
    </source>
</reference>
<dbReference type="InterPro" id="IPR045363">
    <property type="entry name" value="CERK_C"/>
</dbReference>
<keyword evidence="3" id="KW-1185">Reference proteome</keyword>
<dbReference type="Gene3D" id="3.40.50.10330">
    <property type="entry name" value="Probable inorganic polyphosphate/atp-NAD kinase, domain 1"/>
    <property type="match status" value="1"/>
</dbReference>
<name>A0AAD8H742_9APIA</name>
<dbReference type="PROSITE" id="PS50146">
    <property type="entry name" value="DAGK"/>
    <property type="match status" value="1"/>
</dbReference>
<dbReference type="Pfam" id="PF19280">
    <property type="entry name" value="CERK_C"/>
    <property type="match status" value="1"/>
</dbReference>
<dbReference type="InterPro" id="IPR001206">
    <property type="entry name" value="Diacylglycerol_kinase_cat_dom"/>
</dbReference>
<dbReference type="Pfam" id="PF00781">
    <property type="entry name" value="DAGK_cat"/>
    <property type="match status" value="1"/>
</dbReference>
<evidence type="ECO:0000313" key="3">
    <source>
        <dbReference type="Proteomes" id="UP001237642"/>
    </source>
</evidence>
<evidence type="ECO:0000259" key="1">
    <source>
        <dbReference type="PROSITE" id="PS50146"/>
    </source>
</evidence>
<feature type="domain" description="DAGKc" evidence="1">
    <location>
        <begin position="162"/>
        <end position="373"/>
    </location>
</feature>
<dbReference type="Proteomes" id="UP001237642">
    <property type="component" value="Unassembled WGS sequence"/>
</dbReference>
<reference evidence="2" key="2">
    <citation type="submission" date="2023-05" db="EMBL/GenBank/DDBJ databases">
        <authorList>
            <person name="Schelkunov M.I."/>
        </authorList>
    </citation>
    <scope>NUCLEOTIDE SEQUENCE</scope>
    <source>
        <strain evidence="2">Hsosn_3</strain>
        <tissue evidence="2">Leaf</tissue>
    </source>
</reference>
<comment type="caution">
    <text evidence="2">The sequence shown here is derived from an EMBL/GenBank/DDBJ whole genome shotgun (WGS) entry which is preliminary data.</text>
</comment>
<accession>A0AAD8H742</accession>
<organism evidence="2 3">
    <name type="scientific">Heracleum sosnowskyi</name>
    <dbReference type="NCBI Taxonomy" id="360622"/>
    <lineage>
        <taxon>Eukaryota</taxon>
        <taxon>Viridiplantae</taxon>
        <taxon>Streptophyta</taxon>
        <taxon>Embryophyta</taxon>
        <taxon>Tracheophyta</taxon>
        <taxon>Spermatophyta</taxon>
        <taxon>Magnoliopsida</taxon>
        <taxon>eudicotyledons</taxon>
        <taxon>Gunneridae</taxon>
        <taxon>Pentapetalae</taxon>
        <taxon>asterids</taxon>
        <taxon>campanulids</taxon>
        <taxon>Apiales</taxon>
        <taxon>Apiaceae</taxon>
        <taxon>Apioideae</taxon>
        <taxon>apioid superclade</taxon>
        <taxon>Tordylieae</taxon>
        <taxon>Tordyliinae</taxon>
        <taxon>Heracleum</taxon>
    </lineage>
</organism>
<dbReference type="InterPro" id="IPR016064">
    <property type="entry name" value="NAD/diacylglycerol_kinase_sf"/>
</dbReference>
<dbReference type="SUPFAM" id="SSF111331">
    <property type="entry name" value="NAD kinase/diacylglycerol kinase-like"/>
    <property type="match status" value="1"/>
</dbReference>
<dbReference type="GO" id="GO:0006672">
    <property type="term" value="P:ceramide metabolic process"/>
    <property type="evidence" value="ECO:0007669"/>
    <property type="project" value="TreeGrafter"/>
</dbReference>
<sequence>MKRDVEEEDRLVINSGSSNVKETDLSGNFVLDHVGEVILTLDQDCLSWTRVDSIFNNHQDSGSSCLGIQFVSKRDTTIKHSDAYAVEFIGWGLVHESVLADATGCLLGHASEMFRFTVHCVQRSKTQPSLWTPSVYTFGHMDLRTCQMWVARMNTFLNKEAGRPKSLLVFIHPRSGKGNGCRTWEAVAPIFCQAKVQTKVIVTCRAGQAFDMMTSISNRELNSYDGVLAVGGDGFFNEILNGLLLSRHKAPYPPSPKDFGHSFNRDENTLVHSKDNCVEPSGQNEDLSPLLSTSELIGSKIKNLRAEDNIGHSDQEADFPLPHERFRFGLIPAGSTDAIVMCTTGTRDPITSALHIVLGKRISLDIAQIVRWKATITSKEEISVRYAASFAGYGFYGDVITESERHRWMGPKRYDYAGTKVFLRHSSYEAEVAYVEVNKDEDGTAGCRTKSFWGIPKKSERVACRVKCDVCNTKPVKWSAEPPIREPHLHELKWLRSRGNFLSVGAAVISCRNEKAPDGLVADAHLSDGFLHLILIKDCPRAFYLWHLTQLARKGGNPLNFEFVEHHKTLAFTFTSIGKESIWNVDGELFPAHQLSAQVFRGLVSLFAAGPEV</sequence>